<dbReference type="InterPro" id="IPR001623">
    <property type="entry name" value="DnaJ_domain"/>
</dbReference>
<reference evidence="2" key="1">
    <citation type="submission" date="2023-01" db="EMBL/GenBank/DDBJ databases">
        <title>Genome assembly of the deep-sea coral Lophelia pertusa.</title>
        <authorList>
            <person name="Herrera S."/>
            <person name="Cordes E."/>
        </authorList>
    </citation>
    <scope>NUCLEOTIDE SEQUENCE</scope>
    <source>
        <strain evidence="2">USNM1676648</strain>
        <tissue evidence="2">Polyp</tissue>
    </source>
</reference>
<dbReference type="AlphaFoldDB" id="A0A9X0CDX0"/>
<proteinExistence type="predicted"/>
<dbReference type="OrthoDB" id="442087at2759"/>
<dbReference type="PANTHER" id="PTHR44665:SF1">
    <property type="entry name" value="DNAJ HOMOLOG SUBFAMILY C MEMBER 14"/>
    <property type="match status" value="1"/>
</dbReference>
<dbReference type="Gene3D" id="1.10.287.110">
    <property type="entry name" value="DnaJ domain"/>
    <property type="match status" value="1"/>
</dbReference>
<name>A0A9X0CDX0_9CNID</name>
<evidence type="ECO:0000259" key="1">
    <source>
        <dbReference type="PROSITE" id="PS50076"/>
    </source>
</evidence>
<evidence type="ECO:0000313" key="2">
    <source>
        <dbReference type="EMBL" id="KAJ7328189.1"/>
    </source>
</evidence>
<dbReference type="InterPro" id="IPR018253">
    <property type="entry name" value="DnaJ_domain_CS"/>
</dbReference>
<keyword evidence="3" id="KW-1185">Reference proteome</keyword>
<protein>
    <submittedName>
        <fullName evidence="2">Cleavage inducing molecular chaperone</fullName>
    </submittedName>
</protein>
<dbReference type="InterPro" id="IPR052317">
    <property type="entry name" value="Viral_replicn-host_int_reg"/>
</dbReference>
<organism evidence="2 3">
    <name type="scientific">Desmophyllum pertusum</name>
    <dbReference type="NCBI Taxonomy" id="174260"/>
    <lineage>
        <taxon>Eukaryota</taxon>
        <taxon>Metazoa</taxon>
        <taxon>Cnidaria</taxon>
        <taxon>Anthozoa</taxon>
        <taxon>Hexacorallia</taxon>
        <taxon>Scleractinia</taxon>
        <taxon>Caryophylliina</taxon>
        <taxon>Caryophylliidae</taxon>
        <taxon>Desmophyllum</taxon>
    </lineage>
</organism>
<dbReference type="PRINTS" id="PR00625">
    <property type="entry name" value="JDOMAIN"/>
</dbReference>
<dbReference type="SUPFAM" id="SSF46565">
    <property type="entry name" value="Chaperone J-domain"/>
    <property type="match status" value="1"/>
</dbReference>
<dbReference type="InterPro" id="IPR036869">
    <property type="entry name" value="J_dom_sf"/>
</dbReference>
<dbReference type="Pfam" id="PF00226">
    <property type="entry name" value="DnaJ"/>
    <property type="match status" value="1"/>
</dbReference>
<sequence length="194" mass="22419">MQRRSYQVRKHKTERAAQAEIDFSNLLSNLYCTVFGLLAAGCARKCCTTFAVDRWLAHARNKVSEWLKKRSERRKVSTEGQTYDLPRMVTWDAAVMHMLQNKDNDPYSVLGVPRDATDDDIRKQYRKLAVLIHPDKNTHPQADEAFKTLANAFDILSDPEKRANYDAEAAWKRQAEEREEQFGRAGSPEQFLLI</sequence>
<dbReference type="PANTHER" id="PTHR44665">
    <property type="entry name" value="DNAJ HOMOLOG SUBFAMILY C MEMBER 14"/>
    <property type="match status" value="1"/>
</dbReference>
<evidence type="ECO:0000313" key="3">
    <source>
        <dbReference type="Proteomes" id="UP001163046"/>
    </source>
</evidence>
<dbReference type="EMBL" id="MU827797">
    <property type="protein sequence ID" value="KAJ7328189.1"/>
    <property type="molecule type" value="Genomic_DNA"/>
</dbReference>
<accession>A0A9X0CDX0</accession>
<comment type="caution">
    <text evidence="2">The sequence shown here is derived from an EMBL/GenBank/DDBJ whole genome shotgun (WGS) entry which is preliminary data.</text>
</comment>
<dbReference type="PROSITE" id="PS50076">
    <property type="entry name" value="DNAJ_2"/>
    <property type="match status" value="1"/>
</dbReference>
<dbReference type="Proteomes" id="UP001163046">
    <property type="component" value="Unassembled WGS sequence"/>
</dbReference>
<dbReference type="PROSITE" id="PS00636">
    <property type="entry name" value="DNAJ_1"/>
    <property type="match status" value="1"/>
</dbReference>
<gene>
    <name evidence="2" type="primary">DNAJC14_2</name>
    <name evidence="2" type="ORF">OS493_025065</name>
</gene>
<feature type="domain" description="J" evidence="1">
    <location>
        <begin position="105"/>
        <end position="169"/>
    </location>
</feature>
<dbReference type="SMART" id="SM00271">
    <property type="entry name" value="DnaJ"/>
    <property type="match status" value="1"/>
</dbReference>
<dbReference type="CDD" id="cd06257">
    <property type="entry name" value="DnaJ"/>
    <property type="match status" value="1"/>
</dbReference>